<keyword evidence="2" id="KW-1185">Reference proteome</keyword>
<gene>
    <name evidence="1" type="ORF">PHPALM_16893</name>
</gene>
<comment type="caution">
    <text evidence="1">The sequence shown here is derived from an EMBL/GenBank/DDBJ whole genome shotgun (WGS) entry which is preliminary data.</text>
</comment>
<accession>A0A2P4XNL5</accession>
<name>A0A2P4XNL5_9STRA</name>
<evidence type="ECO:0000313" key="1">
    <source>
        <dbReference type="EMBL" id="POM67150.1"/>
    </source>
</evidence>
<proteinExistence type="predicted"/>
<sequence length="115" mass="13218">MATIIHAPEDKTEISTWLDQHVVSVWNDLELSNALIACKYNLIEMFNREIYYRFLKSHPSMTVFVGVIETLSAGYLHRLAVVSRGRSRRVVREIIQLHIPVNIPSDIDDDSAFGY</sequence>
<dbReference type="AlphaFoldDB" id="A0A2P4XNL5"/>
<protein>
    <submittedName>
        <fullName evidence="1">Uncharacterized protein</fullName>
    </submittedName>
</protein>
<reference evidence="1 2" key="1">
    <citation type="journal article" date="2017" name="Genome Biol. Evol.">
        <title>Phytophthora megakarya and P. palmivora, closely related causal agents of cacao black pod rot, underwent increases in genome sizes and gene numbers by different mechanisms.</title>
        <authorList>
            <person name="Ali S.S."/>
            <person name="Shao J."/>
            <person name="Lary D.J."/>
            <person name="Kronmiller B."/>
            <person name="Shen D."/>
            <person name="Strem M.D."/>
            <person name="Amoako-Attah I."/>
            <person name="Akrofi A.Y."/>
            <person name="Begoude B.A."/>
            <person name="Ten Hoopen G.M."/>
            <person name="Coulibaly K."/>
            <person name="Kebe B.I."/>
            <person name="Melnick R.L."/>
            <person name="Guiltinan M.J."/>
            <person name="Tyler B.M."/>
            <person name="Meinhardt L.W."/>
            <person name="Bailey B.A."/>
        </authorList>
    </citation>
    <scope>NUCLEOTIDE SEQUENCE [LARGE SCALE GENOMIC DNA]</scope>
    <source>
        <strain evidence="2">sbr112.9</strain>
    </source>
</reference>
<dbReference type="Proteomes" id="UP000237271">
    <property type="component" value="Unassembled WGS sequence"/>
</dbReference>
<evidence type="ECO:0000313" key="2">
    <source>
        <dbReference type="Proteomes" id="UP000237271"/>
    </source>
</evidence>
<organism evidence="1 2">
    <name type="scientific">Phytophthora palmivora</name>
    <dbReference type="NCBI Taxonomy" id="4796"/>
    <lineage>
        <taxon>Eukaryota</taxon>
        <taxon>Sar</taxon>
        <taxon>Stramenopiles</taxon>
        <taxon>Oomycota</taxon>
        <taxon>Peronosporomycetes</taxon>
        <taxon>Peronosporales</taxon>
        <taxon>Peronosporaceae</taxon>
        <taxon>Phytophthora</taxon>
    </lineage>
</organism>
<dbReference type="EMBL" id="NCKW01009468">
    <property type="protein sequence ID" value="POM67150.1"/>
    <property type="molecule type" value="Genomic_DNA"/>
</dbReference>